<dbReference type="GO" id="GO:0007264">
    <property type="term" value="P:small GTPase-mediated signal transduction"/>
    <property type="evidence" value="ECO:0007669"/>
    <property type="project" value="InterPro"/>
</dbReference>
<sequence length="600" mass="65175">MATTATDMAEFRQYMGGALRGTQGTNGDNHGSTAGPGIKRGYVHALIQYAEGDDSLFDDGIDGIDAGEEGGQFSCRISRIPFTRSAVPELVPADDDLESIAATPSTLGPTTPSLVDEVFQSFSFASSPNLDLDLASFTFTPAAAMHSGSRSAQLSDALGIINEEVEDGEKPATSQHTYMGEDDKPLPVQPNSSDRLGRRNATPPAMIARMASTSTLDTTTGHASASSRSIGSSTTSSSDDKGSFVKRSPSRKMGSLFSRLRQGRSISSRWYPEEFLERRSLTPFELSAPRPLEEDQLRPDTPPQSLAVGRSFSPLPSPAASHDMFASVKKEPVFGVDLNQSIRAAQVKIRISHKGRSTSYRTFPLSVYKCCEFIHNSGGCADAKLFSSPGDAFNVAQLKEVFSSPPDYGESFDFTATTHGGSDYTVYDVARLILLYLEELPKPLVPPSVVKSWIILARQEGAIEPQCSRIETGLDFWTDALNRLPVANRNLVKHLLNLFAQIVASLSARDSTGTGSREADARQLAGAVSRALFHSQPARDGSCSRKNNDAHPTLALAFLIVKRAEYTTSLGHLSHSRRRRDSNMFLPSTREMMEWRGHHD</sequence>
<feature type="compositionally biased region" description="Low complexity" evidence="1">
    <location>
        <begin position="223"/>
        <end position="237"/>
    </location>
</feature>
<comment type="caution">
    <text evidence="3">The sequence shown here is derived from an EMBL/GenBank/DDBJ whole genome shotgun (WGS) entry which is preliminary data.</text>
</comment>
<dbReference type="InterPro" id="IPR000198">
    <property type="entry name" value="RhoGAP_dom"/>
</dbReference>
<feature type="region of interest" description="Disordered" evidence="1">
    <location>
        <begin position="169"/>
        <end position="250"/>
    </location>
</feature>
<evidence type="ECO:0000256" key="1">
    <source>
        <dbReference type="SAM" id="MobiDB-lite"/>
    </source>
</evidence>
<dbReference type="Gene3D" id="1.10.555.10">
    <property type="entry name" value="Rho GTPase activation protein"/>
    <property type="match status" value="1"/>
</dbReference>
<dbReference type="GO" id="GO:0031267">
    <property type="term" value="F:small GTPase binding"/>
    <property type="evidence" value="ECO:0007669"/>
    <property type="project" value="InterPro"/>
</dbReference>
<dbReference type="PANTHER" id="PTHR12783:SF5">
    <property type="entry name" value="RALA-BINDING PROTEIN 1"/>
    <property type="match status" value="1"/>
</dbReference>
<dbReference type="PROSITE" id="PS50238">
    <property type="entry name" value="RHOGAP"/>
    <property type="match status" value="1"/>
</dbReference>
<dbReference type="SUPFAM" id="SSF48350">
    <property type="entry name" value="GTPase activation domain, GAP"/>
    <property type="match status" value="1"/>
</dbReference>
<dbReference type="Pfam" id="PF00620">
    <property type="entry name" value="RhoGAP"/>
    <property type="match status" value="1"/>
</dbReference>
<dbReference type="AlphaFoldDB" id="A0AAN6N4S1"/>
<evidence type="ECO:0000259" key="2">
    <source>
        <dbReference type="PROSITE" id="PS50238"/>
    </source>
</evidence>
<name>A0AAN6N4S1_9PEZI</name>
<keyword evidence="4" id="KW-1185">Reference proteome</keyword>
<dbReference type="InterPro" id="IPR008936">
    <property type="entry name" value="Rho_GTPase_activation_prot"/>
</dbReference>
<accession>A0AAN6N4S1</accession>
<evidence type="ECO:0000313" key="4">
    <source>
        <dbReference type="Proteomes" id="UP001303473"/>
    </source>
</evidence>
<dbReference type="SMART" id="SM00324">
    <property type="entry name" value="RhoGAP"/>
    <property type="match status" value="1"/>
</dbReference>
<protein>
    <submittedName>
        <fullName evidence="3">GTPase-activating protein SAC7</fullName>
    </submittedName>
</protein>
<reference evidence="4" key="1">
    <citation type="journal article" date="2023" name="Mol. Phylogenet. Evol.">
        <title>Genome-scale phylogeny and comparative genomics of the fungal order Sordariales.</title>
        <authorList>
            <person name="Hensen N."/>
            <person name="Bonometti L."/>
            <person name="Westerberg I."/>
            <person name="Brannstrom I.O."/>
            <person name="Guillou S."/>
            <person name="Cros-Aarteil S."/>
            <person name="Calhoun S."/>
            <person name="Haridas S."/>
            <person name="Kuo A."/>
            <person name="Mondo S."/>
            <person name="Pangilinan J."/>
            <person name="Riley R."/>
            <person name="LaButti K."/>
            <person name="Andreopoulos B."/>
            <person name="Lipzen A."/>
            <person name="Chen C."/>
            <person name="Yan M."/>
            <person name="Daum C."/>
            <person name="Ng V."/>
            <person name="Clum A."/>
            <person name="Steindorff A."/>
            <person name="Ohm R.A."/>
            <person name="Martin F."/>
            <person name="Silar P."/>
            <person name="Natvig D.O."/>
            <person name="Lalanne C."/>
            <person name="Gautier V."/>
            <person name="Ament-Velasquez S.L."/>
            <person name="Kruys A."/>
            <person name="Hutchinson M.I."/>
            <person name="Powell A.J."/>
            <person name="Barry K."/>
            <person name="Miller A.N."/>
            <person name="Grigoriev I.V."/>
            <person name="Debuchy R."/>
            <person name="Gladieux P."/>
            <person name="Hiltunen Thoren M."/>
            <person name="Johannesson H."/>
        </authorList>
    </citation>
    <scope>NUCLEOTIDE SEQUENCE [LARGE SCALE GENOMIC DNA]</scope>
    <source>
        <strain evidence="4">CBS 340.73</strain>
    </source>
</reference>
<evidence type="ECO:0000313" key="3">
    <source>
        <dbReference type="EMBL" id="KAK3937763.1"/>
    </source>
</evidence>
<dbReference type="GO" id="GO:0005096">
    <property type="term" value="F:GTPase activator activity"/>
    <property type="evidence" value="ECO:0007669"/>
    <property type="project" value="InterPro"/>
</dbReference>
<organism evidence="3 4">
    <name type="scientific">Diplogelasinospora grovesii</name>
    <dbReference type="NCBI Taxonomy" id="303347"/>
    <lineage>
        <taxon>Eukaryota</taxon>
        <taxon>Fungi</taxon>
        <taxon>Dikarya</taxon>
        <taxon>Ascomycota</taxon>
        <taxon>Pezizomycotina</taxon>
        <taxon>Sordariomycetes</taxon>
        <taxon>Sordariomycetidae</taxon>
        <taxon>Sordariales</taxon>
        <taxon>Diplogelasinosporaceae</taxon>
        <taxon>Diplogelasinospora</taxon>
    </lineage>
</organism>
<dbReference type="EMBL" id="MU853846">
    <property type="protein sequence ID" value="KAK3937763.1"/>
    <property type="molecule type" value="Genomic_DNA"/>
</dbReference>
<feature type="compositionally biased region" description="Polar residues" evidence="1">
    <location>
        <begin position="211"/>
        <end position="222"/>
    </location>
</feature>
<proteinExistence type="predicted"/>
<dbReference type="InterPro" id="IPR039767">
    <property type="entry name" value="RALBP1"/>
</dbReference>
<dbReference type="PANTHER" id="PTHR12783">
    <property type="entry name" value="RALA BINDING PROTEIN 1 RALBP1"/>
    <property type="match status" value="1"/>
</dbReference>
<feature type="domain" description="Rho-GAP" evidence="2">
    <location>
        <begin position="349"/>
        <end position="567"/>
    </location>
</feature>
<gene>
    <name evidence="3" type="ORF">QBC46DRAFT_293743</name>
</gene>
<dbReference type="Proteomes" id="UP001303473">
    <property type="component" value="Unassembled WGS sequence"/>
</dbReference>